<comment type="caution">
    <text evidence="1">The sequence shown here is derived from an EMBL/GenBank/DDBJ whole genome shotgun (WGS) entry which is preliminary data.</text>
</comment>
<name>A0A443VHI3_RAOPL</name>
<evidence type="ECO:0000313" key="2">
    <source>
        <dbReference type="Proteomes" id="UP000288843"/>
    </source>
</evidence>
<sequence length="60" mass="7115">MFSESGFTHNDLLKEYNQYVGRFSKFNDSFCRDTYSCANRKDAKTATVNIWRKEYRSISS</sequence>
<dbReference type="Proteomes" id="UP000288843">
    <property type="component" value="Unassembled WGS sequence"/>
</dbReference>
<dbReference type="EMBL" id="QKOX01000029">
    <property type="protein sequence ID" value="RWT18911.1"/>
    <property type="molecule type" value="Genomic_DNA"/>
</dbReference>
<accession>A0A443VHI3</accession>
<protein>
    <submittedName>
        <fullName evidence="1">Uncharacterized protein</fullName>
    </submittedName>
</protein>
<evidence type="ECO:0000313" key="1">
    <source>
        <dbReference type="EMBL" id="RWT18911.1"/>
    </source>
</evidence>
<organism evidence="1 2">
    <name type="scientific">Raoultella planticola</name>
    <name type="common">Klebsiella planticola</name>
    <dbReference type="NCBI Taxonomy" id="575"/>
    <lineage>
        <taxon>Bacteria</taxon>
        <taxon>Pseudomonadati</taxon>
        <taxon>Pseudomonadota</taxon>
        <taxon>Gammaproteobacteria</taxon>
        <taxon>Enterobacterales</taxon>
        <taxon>Enterobacteriaceae</taxon>
        <taxon>Klebsiella/Raoultella group</taxon>
        <taxon>Raoultella</taxon>
    </lineage>
</organism>
<proteinExistence type="predicted"/>
<gene>
    <name evidence="1" type="ORF">DN603_22550</name>
</gene>
<reference evidence="1 2" key="1">
    <citation type="submission" date="2018-06" db="EMBL/GenBank/DDBJ databases">
        <title>Carbapenemase-producing Enterobacteriaceae present in wastewater treatment plant effluent and nearby surface waters in the US.</title>
        <authorList>
            <person name="Mathys D.A."/>
            <person name="Mollenkopf D.F."/>
            <person name="Feicht S.M."/>
            <person name="Adams R.J."/>
            <person name="Albers A.L."/>
            <person name="Stuever D.M."/>
            <person name="Daniels J.B."/>
            <person name="Wittum T.E."/>
        </authorList>
    </citation>
    <scope>NUCLEOTIDE SEQUENCE [LARGE SCALE GENOMIC DNA]</scope>
    <source>
        <strain evidence="1 2">GEO_47_Down_B</strain>
    </source>
</reference>
<dbReference type="AlphaFoldDB" id="A0A443VHI3"/>